<organism evidence="2 3">
    <name type="scientific">Ananas comosus</name>
    <name type="common">Pineapple</name>
    <name type="synonym">Ananas ananas</name>
    <dbReference type="NCBI Taxonomy" id="4615"/>
    <lineage>
        <taxon>Eukaryota</taxon>
        <taxon>Viridiplantae</taxon>
        <taxon>Streptophyta</taxon>
        <taxon>Embryophyta</taxon>
        <taxon>Tracheophyta</taxon>
        <taxon>Spermatophyta</taxon>
        <taxon>Magnoliopsida</taxon>
        <taxon>Liliopsida</taxon>
        <taxon>Poales</taxon>
        <taxon>Bromeliaceae</taxon>
        <taxon>Bromelioideae</taxon>
        <taxon>Ananas</taxon>
    </lineage>
</organism>
<dbReference type="InterPro" id="IPR044824">
    <property type="entry name" value="MAIN-like"/>
</dbReference>
<protein>
    <submittedName>
        <fullName evidence="3">Protein MAIN-LIKE 1-like</fullName>
    </submittedName>
</protein>
<dbReference type="GeneID" id="109724225"/>
<dbReference type="Pfam" id="PF10536">
    <property type="entry name" value="PMD"/>
    <property type="match status" value="1"/>
</dbReference>
<evidence type="ECO:0000259" key="1">
    <source>
        <dbReference type="Pfam" id="PF10536"/>
    </source>
</evidence>
<dbReference type="RefSeq" id="XP_020108555.1">
    <property type="nucleotide sequence ID" value="XM_020252966.1"/>
</dbReference>
<dbReference type="PANTHER" id="PTHR46033:SF62">
    <property type="entry name" value="AMINOTRANSFERASE-LIKE PLANT MOBILE DOMAIN-CONTAINING PROTEIN"/>
    <property type="match status" value="1"/>
</dbReference>
<accession>A0A6P5GSV3</accession>
<evidence type="ECO:0000313" key="3">
    <source>
        <dbReference type="RefSeq" id="XP_020108555.1"/>
    </source>
</evidence>
<dbReference type="AlphaFoldDB" id="A0A6P5GSV3"/>
<sequence>MADLEDAGPVDSSVLTEKHLHMSGFIRTLLDLLRQAGFYYISLLRHVQLDQVLLGAMIERWRRETHTFHFRHGEITITLHDIAVISGLHVDGEPVTGTTLHPWSDICQALLGAVPDDIMAGQIRLDWLYQYYYHIQLDAPPLSGVLRPCCR</sequence>
<gene>
    <name evidence="3" type="primary">LOC109724225</name>
</gene>
<keyword evidence="2" id="KW-1185">Reference proteome</keyword>
<feature type="domain" description="Aminotransferase-like plant mobile" evidence="1">
    <location>
        <begin position="37"/>
        <end position="131"/>
    </location>
</feature>
<evidence type="ECO:0000313" key="2">
    <source>
        <dbReference type="Proteomes" id="UP000515123"/>
    </source>
</evidence>
<dbReference type="PANTHER" id="PTHR46033">
    <property type="entry name" value="PROTEIN MAIN-LIKE 2"/>
    <property type="match status" value="1"/>
</dbReference>
<dbReference type="OrthoDB" id="784956at2759"/>
<reference evidence="2" key="1">
    <citation type="journal article" date="2015" name="Nat. Genet.">
        <title>The pineapple genome and the evolution of CAM photosynthesis.</title>
        <authorList>
            <person name="Ming R."/>
            <person name="VanBuren R."/>
            <person name="Wai C.M."/>
            <person name="Tang H."/>
            <person name="Schatz M.C."/>
            <person name="Bowers J.E."/>
            <person name="Lyons E."/>
            <person name="Wang M.L."/>
            <person name="Chen J."/>
            <person name="Biggers E."/>
            <person name="Zhang J."/>
            <person name="Huang L."/>
            <person name="Zhang L."/>
            <person name="Miao W."/>
            <person name="Zhang J."/>
            <person name="Ye Z."/>
            <person name="Miao C."/>
            <person name="Lin Z."/>
            <person name="Wang H."/>
            <person name="Zhou H."/>
            <person name="Yim W.C."/>
            <person name="Priest H.D."/>
            <person name="Zheng C."/>
            <person name="Woodhouse M."/>
            <person name="Edger P.P."/>
            <person name="Guyot R."/>
            <person name="Guo H.B."/>
            <person name="Guo H."/>
            <person name="Zheng G."/>
            <person name="Singh R."/>
            <person name="Sharma A."/>
            <person name="Min X."/>
            <person name="Zheng Y."/>
            <person name="Lee H."/>
            <person name="Gurtowski J."/>
            <person name="Sedlazeck F.J."/>
            <person name="Harkess A."/>
            <person name="McKain M.R."/>
            <person name="Liao Z."/>
            <person name="Fang J."/>
            <person name="Liu J."/>
            <person name="Zhang X."/>
            <person name="Zhang Q."/>
            <person name="Hu W."/>
            <person name="Qin Y."/>
            <person name="Wang K."/>
            <person name="Chen L.Y."/>
            <person name="Shirley N."/>
            <person name="Lin Y.R."/>
            <person name="Liu L.Y."/>
            <person name="Hernandez A.G."/>
            <person name="Wright C.L."/>
            <person name="Bulone V."/>
            <person name="Tuskan G.A."/>
            <person name="Heath K."/>
            <person name="Zee F."/>
            <person name="Moore P.H."/>
            <person name="Sunkar R."/>
            <person name="Leebens-Mack J.H."/>
            <person name="Mockler T."/>
            <person name="Bennetzen J.L."/>
            <person name="Freeling M."/>
            <person name="Sankoff D."/>
            <person name="Paterson A.H."/>
            <person name="Zhu X."/>
            <person name="Yang X."/>
            <person name="Smith J.A."/>
            <person name="Cushman J.C."/>
            <person name="Paull R.E."/>
            <person name="Yu Q."/>
        </authorList>
    </citation>
    <scope>NUCLEOTIDE SEQUENCE [LARGE SCALE GENOMIC DNA]</scope>
    <source>
        <strain evidence="2">cv. F153</strain>
    </source>
</reference>
<dbReference type="Proteomes" id="UP000515123">
    <property type="component" value="Linkage group 18"/>
</dbReference>
<dbReference type="InterPro" id="IPR019557">
    <property type="entry name" value="AminoTfrase-like_pln_mobile"/>
</dbReference>
<name>A0A6P5GSV3_ANACO</name>
<dbReference type="GO" id="GO:0010073">
    <property type="term" value="P:meristem maintenance"/>
    <property type="evidence" value="ECO:0007669"/>
    <property type="project" value="InterPro"/>
</dbReference>
<reference evidence="3" key="2">
    <citation type="submission" date="2025-08" db="UniProtKB">
        <authorList>
            <consortium name="RefSeq"/>
        </authorList>
    </citation>
    <scope>IDENTIFICATION</scope>
    <source>
        <tissue evidence="3">Leaf</tissue>
    </source>
</reference>
<proteinExistence type="predicted"/>